<feature type="transmembrane region" description="Helical" evidence="5">
    <location>
        <begin position="91"/>
        <end position="111"/>
    </location>
</feature>
<dbReference type="CDD" id="cd07061">
    <property type="entry name" value="HP_HAP_like"/>
    <property type="match status" value="1"/>
</dbReference>
<evidence type="ECO:0000313" key="6">
    <source>
        <dbReference type="EMBL" id="RXG45553.1"/>
    </source>
</evidence>
<feature type="compositionally biased region" description="Pro residues" evidence="4">
    <location>
        <begin position="59"/>
        <end position="69"/>
    </location>
</feature>
<keyword evidence="5" id="KW-1133">Transmembrane helix</keyword>
<dbReference type="PROSITE" id="PS00778">
    <property type="entry name" value="HIS_ACID_PHOSPHAT_2"/>
    <property type="match status" value="1"/>
</dbReference>
<evidence type="ECO:0000313" key="7">
    <source>
        <dbReference type="Proteomes" id="UP000288725"/>
    </source>
</evidence>
<dbReference type="EMBL" id="RSDZ01000059">
    <property type="protein sequence ID" value="RXG45553.1"/>
    <property type="molecule type" value="Genomic_DNA"/>
</dbReference>
<evidence type="ECO:0000256" key="3">
    <source>
        <dbReference type="ARBA" id="ARBA00022801"/>
    </source>
</evidence>
<accession>A0A444RWP7</accession>
<feature type="region of interest" description="Disordered" evidence="4">
    <location>
        <begin position="1"/>
        <end position="79"/>
    </location>
</feature>
<dbReference type="AlphaFoldDB" id="A0A444RWP7"/>
<dbReference type="InterPro" id="IPR029033">
    <property type="entry name" value="His_PPase_superfam"/>
</dbReference>
<organism evidence="6 7">
    <name type="scientific">Verticillium dahliae</name>
    <name type="common">Verticillium wilt</name>
    <dbReference type="NCBI Taxonomy" id="27337"/>
    <lineage>
        <taxon>Eukaryota</taxon>
        <taxon>Fungi</taxon>
        <taxon>Dikarya</taxon>
        <taxon>Ascomycota</taxon>
        <taxon>Pezizomycotina</taxon>
        <taxon>Sordariomycetes</taxon>
        <taxon>Hypocreomycetidae</taxon>
        <taxon>Glomerellales</taxon>
        <taxon>Plectosphaerellaceae</taxon>
        <taxon>Verticillium</taxon>
    </lineage>
</organism>
<keyword evidence="3" id="KW-0378">Hydrolase</keyword>
<dbReference type="PROSITE" id="PS00616">
    <property type="entry name" value="HIS_ACID_PHOSPHAT_1"/>
    <property type="match status" value="1"/>
</dbReference>
<keyword evidence="5" id="KW-0812">Transmembrane</keyword>
<sequence length="639" mass="70560">MTAAARPNRLRPGGYQRVPEWELEQRQGQHQSQVPRQQRYQDTPAGPSNQNTGRQLPEKPLPALPPPSTPMLMSPGPGTTVGLAGRRRPAMVFWCALAGCLLAGLVLELAWHGTRAPPLGRFAECLNGGGGGNKTSADVPQHFQTSPQLWAGPTATGRAPFLAQTRLVPTGSFVPNSPLQTAMPIEGMAAQDEGLFKLMGYLAPYEPSPGFGVDEYGLPEGAEIVQLQMLSRHGSRYPTLNSGVTGLGDRLKAVAGKLKAKGALEFLNRWTYELGHEILVPKGRSELFESGVLHSYMYSQLYNTNSKIIVRTTTQDRMLKSAEYFLAGFFGLEWTNNATIEVIIEQGGFNNSLAGYLSCPNAWKHQVGTEASVDWQSRYLANATTRLQGLIEGYDWTIEDTYAAQTMCPYETVAYGYSRWCELFTYEEWLGFSYSVDLAFSGNNMFHNPTGRAVGLGYQQEVIARLKNHTLGYSGSQINTTLDSSEETFPLNQSLYLDFSHDTNIASILTAFGLTQFAGPLPRDKLPETHNLTVSHLTPFAARLDIEIIRAPKPVKADRSGYADKGGETKYVHFVLNQRTVPLGVSFEECDVGRVDGWCEFETFLEVQDKMEKLADFDRACFGEVPQRPFGEVNDGRPI</sequence>
<dbReference type="EC" id="3.1.3.8" evidence="2"/>
<keyword evidence="5" id="KW-0472">Membrane</keyword>
<evidence type="ECO:0000256" key="1">
    <source>
        <dbReference type="ARBA" id="ARBA00005375"/>
    </source>
</evidence>
<comment type="similarity">
    <text evidence="1">Belongs to the histidine acid phosphatase family.</text>
</comment>
<dbReference type="Pfam" id="PF00328">
    <property type="entry name" value="His_Phos_2"/>
    <property type="match status" value="1"/>
</dbReference>
<dbReference type="PANTHER" id="PTHR20963:SF43">
    <property type="entry name" value="PUTATIVE (AFU_ORTHOLOGUE AFUA_7G01240)-RELATED"/>
    <property type="match status" value="1"/>
</dbReference>
<dbReference type="PANTHER" id="PTHR20963">
    <property type="entry name" value="MULTIPLE INOSITOL POLYPHOSPHATE PHOSPHATASE-RELATED"/>
    <property type="match status" value="1"/>
</dbReference>
<dbReference type="SUPFAM" id="SSF53254">
    <property type="entry name" value="Phosphoglycerate mutase-like"/>
    <property type="match status" value="1"/>
</dbReference>
<dbReference type="Gene3D" id="3.40.50.1240">
    <property type="entry name" value="Phosphoglycerate mutase-like"/>
    <property type="match status" value="1"/>
</dbReference>
<dbReference type="GO" id="GO:0003993">
    <property type="term" value="F:acid phosphatase activity"/>
    <property type="evidence" value="ECO:0007669"/>
    <property type="project" value="TreeGrafter"/>
</dbReference>
<dbReference type="InterPro" id="IPR033379">
    <property type="entry name" value="Acid_Pase_AS"/>
</dbReference>
<proteinExistence type="inferred from homology"/>
<dbReference type="InterPro" id="IPR000560">
    <property type="entry name" value="His_Pase_clade-2"/>
</dbReference>
<comment type="caution">
    <text evidence="6">The sequence shown here is derived from an EMBL/GenBank/DDBJ whole genome shotgun (WGS) entry which is preliminary data.</text>
</comment>
<evidence type="ECO:0000256" key="5">
    <source>
        <dbReference type="SAM" id="Phobius"/>
    </source>
</evidence>
<dbReference type="Proteomes" id="UP000288725">
    <property type="component" value="Chromosome 6"/>
</dbReference>
<evidence type="ECO:0000256" key="2">
    <source>
        <dbReference type="ARBA" id="ARBA00012632"/>
    </source>
</evidence>
<name>A0A444RWP7_VERDA</name>
<dbReference type="GO" id="GO:0016158">
    <property type="term" value="F:inositol hexakisphosphate 3-phosphatase activity"/>
    <property type="evidence" value="ECO:0007669"/>
    <property type="project" value="UniProtKB-EC"/>
</dbReference>
<protein>
    <recommendedName>
        <fullName evidence="2">3-phytase</fullName>
        <ecNumber evidence="2">3.1.3.8</ecNumber>
    </recommendedName>
</protein>
<evidence type="ECO:0000256" key="4">
    <source>
        <dbReference type="SAM" id="MobiDB-lite"/>
    </source>
</evidence>
<gene>
    <name evidence="6" type="ORF">VDGE_03162</name>
</gene>
<feature type="compositionally biased region" description="Polar residues" evidence="4">
    <location>
        <begin position="28"/>
        <end position="54"/>
    </location>
</feature>
<reference evidence="6 7" key="1">
    <citation type="submission" date="2018-12" db="EMBL/GenBank/DDBJ databases">
        <title>Genome of Verticillium dahliae isolate Getta Getta.</title>
        <authorList>
            <person name="Gardiner D.M."/>
        </authorList>
    </citation>
    <scope>NUCLEOTIDE SEQUENCE [LARGE SCALE GENOMIC DNA]</scope>
    <source>
        <strain evidence="6 7">Getta Getta</strain>
    </source>
</reference>